<name>A0A7H0YHK3_9BACL</name>
<dbReference type="AlphaFoldDB" id="A0A7H0YHK3"/>
<reference evidence="1 2" key="1">
    <citation type="submission" date="2020-09" db="EMBL/GenBank/DDBJ databases">
        <title>Characterization of Paenibacillus peoriae strain ZF390 with broad-spectrum antimicrobial activity as a potential biocontrol agent.</title>
        <authorList>
            <person name="Li L."/>
            <person name="Zhao Y."/>
            <person name="Li B."/>
            <person name="Xie X."/>
        </authorList>
    </citation>
    <scope>NUCLEOTIDE SEQUENCE [LARGE SCALE GENOMIC DNA]</scope>
    <source>
        <strain evidence="1 2">ZF390</strain>
        <plasmid evidence="1 2">pPlas3</plasmid>
    </source>
</reference>
<proteinExistence type="predicted"/>
<evidence type="ECO:0000313" key="2">
    <source>
        <dbReference type="Proteomes" id="UP000516384"/>
    </source>
</evidence>
<dbReference type="GO" id="GO:0003677">
    <property type="term" value="F:DNA binding"/>
    <property type="evidence" value="ECO:0007669"/>
    <property type="project" value="UniProtKB-KW"/>
</dbReference>
<keyword evidence="1" id="KW-0614">Plasmid</keyword>
<organism evidence="1 2">
    <name type="scientific">Paenibacillus peoriae</name>
    <dbReference type="NCBI Taxonomy" id="59893"/>
    <lineage>
        <taxon>Bacteria</taxon>
        <taxon>Bacillati</taxon>
        <taxon>Bacillota</taxon>
        <taxon>Bacilli</taxon>
        <taxon>Bacillales</taxon>
        <taxon>Paenibacillaceae</taxon>
        <taxon>Paenibacillus</taxon>
    </lineage>
</organism>
<geneLocation type="plasmid" evidence="1 2">
    <name>pPlas3</name>
</geneLocation>
<dbReference type="Proteomes" id="UP000516384">
    <property type="component" value="Plasmid pPlas3"/>
</dbReference>
<sequence>MEGIVLEEIGEIFLLSDKNHVLDKAFELFRICYKQNDWMEAKRISAHMRVVAENQYKSQQKWGDISHLQLPLKRPLIFYIGYSHLAESIVYQKQGLYNEAKSSIEHYATLEQYDVSDEEGQEEIRRFKTFAKANSYAVDLLSGNFEVLEKYHQFIQSDDEEILPGLITILEAANQNNWNIDHVLKTHIPHELETFASYEDIGNRVYYIKLLNQLAIYSLNKKSYQDTINYILDYLSIAVNMDVYREIITVTAMYEKVRKLATTEQQLRYENIIKGVLTNEKSIDGFVLNTSAL</sequence>
<gene>
    <name evidence="1" type="ORF">IAQ67_29325</name>
</gene>
<accession>A0A7H0YHK3</accession>
<evidence type="ECO:0000313" key="1">
    <source>
        <dbReference type="EMBL" id="QNR70561.1"/>
    </source>
</evidence>
<keyword evidence="1" id="KW-0238">DNA-binding</keyword>
<dbReference type="EMBL" id="CP061175">
    <property type="protein sequence ID" value="QNR70561.1"/>
    <property type="molecule type" value="Genomic_DNA"/>
</dbReference>
<protein>
    <submittedName>
        <fullName evidence="1">DNA-binding protein</fullName>
    </submittedName>
</protein>